<dbReference type="SUPFAM" id="SSF69118">
    <property type="entry name" value="AhpD-like"/>
    <property type="match status" value="1"/>
</dbReference>
<dbReference type="AlphaFoldDB" id="A0A9D1D2Q0"/>
<dbReference type="InterPro" id="IPR052512">
    <property type="entry name" value="4CMD/NDH-1_regulator"/>
</dbReference>
<accession>A0A9D1D2Q0</accession>
<dbReference type="Pfam" id="PF02627">
    <property type="entry name" value="CMD"/>
    <property type="match status" value="2"/>
</dbReference>
<gene>
    <name evidence="2" type="ORF">IAA69_02445</name>
</gene>
<comment type="caution">
    <text evidence="2">The sequence shown here is derived from an EMBL/GenBank/DDBJ whole genome shotgun (WGS) entry which is preliminary data.</text>
</comment>
<feature type="domain" description="Carboxymuconolactone decarboxylase-like" evidence="1">
    <location>
        <begin position="158"/>
        <end position="238"/>
    </location>
</feature>
<evidence type="ECO:0000259" key="1">
    <source>
        <dbReference type="Pfam" id="PF02627"/>
    </source>
</evidence>
<protein>
    <submittedName>
        <fullName evidence="2">Carboxymuconolactone decarboxylase family protein</fullName>
    </submittedName>
</protein>
<dbReference type="GO" id="GO:0051920">
    <property type="term" value="F:peroxiredoxin activity"/>
    <property type="evidence" value="ECO:0007669"/>
    <property type="project" value="InterPro"/>
</dbReference>
<dbReference type="Proteomes" id="UP000824261">
    <property type="component" value="Unassembled WGS sequence"/>
</dbReference>
<feature type="domain" description="Carboxymuconolactone decarboxylase-like" evidence="1">
    <location>
        <begin position="19"/>
        <end position="103"/>
    </location>
</feature>
<dbReference type="InterPro" id="IPR029032">
    <property type="entry name" value="AhpD-like"/>
</dbReference>
<dbReference type="InterPro" id="IPR003779">
    <property type="entry name" value="CMD-like"/>
</dbReference>
<dbReference type="PANTHER" id="PTHR33570">
    <property type="entry name" value="4-CARBOXYMUCONOLACTONE DECARBOXYLASE FAMILY PROTEIN"/>
    <property type="match status" value="1"/>
</dbReference>
<dbReference type="Gene3D" id="1.20.1290.10">
    <property type="entry name" value="AhpD-like"/>
    <property type="match status" value="1"/>
</dbReference>
<reference evidence="2" key="1">
    <citation type="submission" date="2020-10" db="EMBL/GenBank/DDBJ databases">
        <authorList>
            <person name="Gilroy R."/>
        </authorList>
    </citation>
    <scope>NUCLEOTIDE SEQUENCE</scope>
    <source>
        <strain evidence="2">ChiGjej1B1-2707</strain>
    </source>
</reference>
<organism evidence="2 3">
    <name type="scientific">Candidatus Aveggerthella stercoripullorum</name>
    <dbReference type="NCBI Taxonomy" id="2840688"/>
    <lineage>
        <taxon>Bacteria</taxon>
        <taxon>Bacillati</taxon>
        <taxon>Actinomycetota</taxon>
        <taxon>Coriobacteriia</taxon>
        <taxon>Eggerthellales</taxon>
        <taxon>Eggerthellaceae</taxon>
        <taxon>Eggerthellaceae incertae sedis</taxon>
        <taxon>Candidatus Aveggerthella</taxon>
    </lineage>
</organism>
<reference evidence="2" key="2">
    <citation type="journal article" date="2021" name="PeerJ">
        <title>Extensive microbial diversity within the chicken gut microbiome revealed by metagenomics and culture.</title>
        <authorList>
            <person name="Gilroy R."/>
            <person name="Ravi A."/>
            <person name="Getino M."/>
            <person name="Pursley I."/>
            <person name="Horton D.L."/>
            <person name="Alikhan N.F."/>
            <person name="Baker D."/>
            <person name="Gharbi K."/>
            <person name="Hall N."/>
            <person name="Watson M."/>
            <person name="Adriaenssens E.M."/>
            <person name="Foster-Nyarko E."/>
            <person name="Jarju S."/>
            <person name="Secka A."/>
            <person name="Antonio M."/>
            <person name="Oren A."/>
            <person name="Chaudhuri R.R."/>
            <person name="La Ragione R."/>
            <person name="Hildebrand F."/>
            <person name="Pallen M.J."/>
        </authorList>
    </citation>
    <scope>NUCLEOTIDE SEQUENCE</scope>
    <source>
        <strain evidence="2">ChiGjej1B1-2707</strain>
    </source>
</reference>
<name>A0A9D1D2Q0_9ACTN</name>
<evidence type="ECO:0000313" key="3">
    <source>
        <dbReference type="Proteomes" id="UP000824261"/>
    </source>
</evidence>
<sequence length="245" mass="26409">MAEQQKSRGLCAGFEETDPELARIVSAFMDEVQHEEAVQLPARTRGLCVAATLLGCQGIDAFRAELPGILDAGVTPVELREVVYQAVDYVGIGRALPFVNALDEVLTERGVELPFEAQGTVVAGDRLQKGNQAQVDIFGEGMRGAWETCPSERAVVSRWLAANCFGDYYTRGGLTLAEREMVTFCYLAAQGGCEPQVTAHAGGNLRMGNDKAFLYAVVHQCLPYIGYPRSLNALGCVDKAAESQA</sequence>
<proteinExistence type="predicted"/>
<dbReference type="EMBL" id="DVGB01000030">
    <property type="protein sequence ID" value="HIR01113.1"/>
    <property type="molecule type" value="Genomic_DNA"/>
</dbReference>
<evidence type="ECO:0000313" key="2">
    <source>
        <dbReference type="EMBL" id="HIR01113.1"/>
    </source>
</evidence>
<dbReference type="PANTHER" id="PTHR33570:SF2">
    <property type="entry name" value="CARBOXYMUCONOLACTONE DECARBOXYLASE-LIKE DOMAIN-CONTAINING PROTEIN"/>
    <property type="match status" value="1"/>
</dbReference>